<gene>
    <name evidence="9" type="ORF">F3D66_03945</name>
</gene>
<dbReference type="InterPro" id="IPR036942">
    <property type="entry name" value="Beta-barrel_TonB_sf"/>
</dbReference>
<dbReference type="PROSITE" id="PS52016">
    <property type="entry name" value="TONB_DEPENDENT_REC_3"/>
    <property type="match status" value="1"/>
</dbReference>
<keyword evidence="3 7" id="KW-1134">Transmembrane beta strand</keyword>
<keyword evidence="2 7" id="KW-0813">Transport</keyword>
<comment type="caution">
    <text evidence="9">The sequence shown here is derived from an EMBL/GenBank/DDBJ whole genome shotgun (WGS) entry which is preliminary data.</text>
</comment>
<evidence type="ECO:0000256" key="7">
    <source>
        <dbReference type="PROSITE-ProRule" id="PRU01360"/>
    </source>
</evidence>
<keyword evidence="4 7" id="KW-0812">Transmembrane</keyword>
<keyword evidence="5 7" id="KW-0472">Membrane</keyword>
<keyword evidence="10" id="KW-1185">Reference proteome</keyword>
<evidence type="ECO:0000256" key="2">
    <source>
        <dbReference type="ARBA" id="ARBA00022448"/>
    </source>
</evidence>
<protein>
    <submittedName>
        <fullName evidence="9">TonB-dependent receptor</fullName>
    </submittedName>
</protein>
<evidence type="ECO:0000313" key="9">
    <source>
        <dbReference type="EMBL" id="KAA4103501.1"/>
    </source>
</evidence>
<evidence type="ECO:0000256" key="1">
    <source>
        <dbReference type="ARBA" id="ARBA00004571"/>
    </source>
</evidence>
<evidence type="ECO:0000256" key="4">
    <source>
        <dbReference type="ARBA" id="ARBA00022692"/>
    </source>
</evidence>
<reference evidence="9 10" key="1">
    <citation type="journal article" date="2019" name="Nat. Med.">
        <title>A library of human gut bacterial isolates paired with longitudinal multiomics data enables mechanistic microbiome research.</title>
        <authorList>
            <person name="Poyet M."/>
            <person name="Groussin M."/>
            <person name="Gibbons S.M."/>
            <person name="Avila-Pacheco J."/>
            <person name="Jiang X."/>
            <person name="Kearney S.M."/>
            <person name="Perrotta A.R."/>
            <person name="Berdy B."/>
            <person name="Zhao S."/>
            <person name="Lieberman T.D."/>
            <person name="Swanson P.K."/>
            <person name="Smith M."/>
            <person name="Roesemann S."/>
            <person name="Alexander J.E."/>
            <person name="Rich S.A."/>
            <person name="Livny J."/>
            <person name="Vlamakis H."/>
            <person name="Clish C."/>
            <person name="Bullock K."/>
            <person name="Deik A."/>
            <person name="Scott J."/>
            <person name="Pierce K.A."/>
            <person name="Xavier R.J."/>
            <person name="Alm E.J."/>
        </authorList>
    </citation>
    <scope>NUCLEOTIDE SEQUENCE [LARGE SCALE GENOMIC DNA]</scope>
    <source>
        <strain evidence="9 10">BIOML-A134</strain>
    </source>
</reference>
<dbReference type="Gene3D" id="2.40.170.20">
    <property type="entry name" value="TonB-dependent receptor, beta-barrel domain"/>
    <property type="match status" value="1"/>
</dbReference>
<evidence type="ECO:0000256" key="5">
    <source>
        <dbReference type="ARBA" id="ARBA00023136"/>
    </source>
</evidence>
<keyword evidence="9" id="KW-0675">Receptor</keyword>
<dbReference type="Pfam" id="PF07715">
    <property type="entry name" value="Plug"/>
    <property type="match status" value="1"/>
</dbReference>
<dbReference type="AlphaFoldDB" id="A0A5M5DFU4"/>
<accession>A0A5M5DFU4</accession>
<feature type="domain" description="TonB-dependent receptor plug" evidence="8">
    <location>
        <begin position="156"/>
        <end position="271"/>
    </location>
</feature>
<evidence type="ECO:0000313" key="10">
    <source>
        <dbReference type="Proteomes" id="UP000473905"/>
    </source>
</evidence>
<dbReference type="Gene3D" id="2.170.130.10">
    <property type="entry name" value="TonB-dependent receptor, plug domain"/>
    <property type="match status" value="1"/>
</dbReference>
<dbReference type="InterPro" id="IPR012910">
    <property type="entry name" value="Plug_dom"/>
</dbReference>
<dbReference type="GO" id="GO:0009279">
    <property type="term" value="C:cell outer membrane"/>
    <property type="evidence" value="ECO:0007669"/>
    <property type="project" value="UniProtKB-SubCell"/>
</dbReference>
<dbReference type="Gene3D" id="2.60.40.1120">
    <property type="entry name" value="Carboxypeptidase-like, regulatory domain"/>
    <property type="match status" value="1"/>
</dbReference>
<organism evidence="9 10">
    <name type="scientific">Bacteroides ovatus</name>
    <dbReference type="NCBI Taxonomy" id="28116"/>
    <lineage>
        <taxon>Bacteria</taxon>
        <taxon>Pseudomonadati</taxon>
        <taxon>Bacteroidota</taxon>
        <taxon>Bacteroidia</taxon>
        <taxon>Bacteroidales</taxon>
        <taxon>Bacteroidaceae</taxon>
        <taxon>Bacteroides</taxon>
    </lineage>
</organism>
<dbReference type="NCBIfam" id="TIGR04056">
    <property type="entry name" value="OMP_RagA_SusC"/>
    <property type="match status" value="1"/>
</dbReference>
<dbReference type="InterPro" id="IPR008969">
    <property type="entry name" value="CarboxyPept-like_regulatory"/>
</dbReference>
<dbReference type="InterPro" id="IPR023996">
    <property type="entry name" value="TonB-dep_OMP_SusC/RagA"/>
</dbReference>
<keyword evidence="6 7" id="KW-0998">Cell outer membrane</keyword>
<dbReference type="InterPro" id="IPR039426">
    <property type="entry name" value="TonB-dep_rcpt-like"/>
</dbReference>
<dbReference type="InterPro" id="IPR037066">
    <property type="entry name" value="Plug_dom_sf"/>
</dbReference>
<dbReference type="InterPro" id="IPR023997">
    <property type="entry name" value="TonB-dep_OMP_SusC/RagA_CS"/>
</dbReference>
<sequence length="1102" mass="121267">MYFTNIKFYSMKNEFDCKKQQTQSVLTRCCAGLLIGFCVWGTSSYPLPVYASDAVVSIEEQQQQAVRITGKVTDENGEPVIGASVVVKGTSTGTVTNLEGNYSITVAKGQTLEFSFIGMKPIAVKIADKKVVNITLQDNAVALDEVVAIGYASMKRSDLTGAVTSVSSEMISQMNPTSIDQVLQGRAAGVLMIQNNGMPGGGASVQIRGLNSINGTNEPIYIIDGVTISGNTGTDTDNALSSINPSDIESMEVLKDASATAIYGANGANGVIIITTKRGREGKPRVNLEAQYGIQYLAKQLDMANLREYAQHNNEVVEMMGRSKTAEFANPSLLGEGTNWQTAIFRPASMQNYNLNMSGGVKGTSYKVGAGYLRQDGIAEGSDFDRITLSAAIDSEVNKWLKIGGSANLSRTTQTTSIADWNIINSAVKQKPNVPVYNLDGSYGSPSESDDNSSPVNALAIAQLVDKNNRKLSVRSNLYATVTPFKWMNFKTEFSSNVGTEEVHSFTPSYYFTSWQKNDYADRQESIRVNYYWAWRNLLNFNLKPGKNQNLTLMLGHEMTETRSNYLKGSRRLGSNSLTDLGAGDASTAENDGYTGRSSFLSFFGRAHYSLLDRYMLTATMRYDGSSNFARGNRWGAFPSAALAWRINKENFLKEVEWLSNLKLRAGYGVVGNSNVASFAYTSILNNTETIWGSGQALSRLPNEGLTWETTKSFNIGLDLSFFNNRVEFIADWYNKRTDDLLIVLTLPGITGTNGTGAMSAPWGNVGSLRNRGFEFTLNTVNVSRKEFQWRSSLVFSLNRNKVLDLNTATAQVFKTYQFGGNDKQVTLTQPGYAIGQFYGYKVIGRINSAADLFDESGKLKVALPEEGATGQPKKIDEKNGIWVGDLLFEDVNKDGLINAKDQQVIGNPLPKFTGGFGNTFSYKGFDLNLYFTFCYGNDVMNWLNMTINNPRDYTNNLLKDAALHYAKYGVIDPEGSANNIYNVRVISGKKNISRISSNDLNENNRVSSNLIEDGSYIRLQTVNLSYTFPRKLTSKLGLEMLKLYCNVSNLFTISGYSGYDPEVGMARDQYSNYAQSALLNGFDAGRYPSPRTFTFGINIGF</sequence>
<comment type="similarity">
    <text evidence="7">Belongs to the TonB-dependent receptor family.</text>
</comment>
<dbReference type="NCBIfam" id="TIGR04057">
    <property type="entry name" value="SusC_RagA_signa"/>
    <property type="match status" value="1"/>
</dbReference>
<dbReference type="FunFam" id="2.60.40.1120:FF:000003">
    <property type="entry name" value="Outer membrane protein Omp121"/>
    <property type="match status" value="1"/>
</dbReference>
<name>A0A5M5DFU4_BACOV</name>
<evidence type="ECO:0000256" key="3">
    <source>
        <dbReference type="ARBA" id="ARBA00022452"/>
    </source>
</evidence>
<evidence type="ECO:0000256" key="6">
    <source>
        <dbReference type="ARBA" id="ARBA00023237"/>
    </source>
</evidence>
<evidence type="ECO:0000259" key="8">
    <source>
        <dbReference type="Pfam" id="PF07715"/>
    </source>
</evidence>
<comment type="subcellular location">
    <subcellularLocation>
        <location evidence="1 7">Cell outer membrane</location>
        <topology evidence="1 7">Multi-pass membrane protein</topology>
    </subcellularLocation>
</comment>
<dbReference type="SUPFAM" id="SSF49464">
    <property type="entry name" value="Carboxypeptidase regulatory domain-like"/>
    <property type="match status" value="1"/>
</dbReference>
<proteinExistence type="inferred from homology"/>
<dbReference type="Pfam" id="PF13715">
    <property type="entry name" value="CarbopepD_reg_2"/>
    <property type="match status" value="1"/>
</dbReference>
<dbReference type="EMBL" id="VWKB01000004">
    <property type="protein sequence ID" value="KAA4103501.1"/>
    <property type="molecule type" value="Genomic_DNA"/>
</dbReference>
<dbReference type="Proteomes" id="UP000473905">
    <property type="component" value="Unassembled WGS sequence"/>
</dbReference>
<dbReference type="SUPFAM" id="SSF56935">
    <property type="entry name" value="Porins"/>
    <property type="match status" value="1"/>
</dbReference>